<organism evidence="1 2">
    <name type="scientific">Actinomadura macrotermitis</name>
    <dbReference type="NCBI Taxonomy" id="2585200"/>
    <lineage>
        <taxon>Bacteria</taxon>
        <taxon>Bacillati</taxon>
        <taxon>Actinomycetota</taxon>
        <taxon>Actinomycetes</taxon>
        <taxon>Streptosporangiales</taxon>
        <taxon>Thermomonosporaceae</taxon>
        <taxon>Actinomadura</taxon>
    </lineage>
</organism>
<gene>
    <name evidence="1" type="ORF">ACRB68_01380</name>
</gene>
<proteinExistence type="predicted"/>
<dbReference type="Proteomes" id="UP000487268">
    <property type="component" value="Unassembled WGS sequence"/>
</dbReference>
<dbReference type="RefSeq" id="WP_153530393.1">
    <property type="nucleotide sequence ID" value="NZ_WEGH01000001.1"/>
</dbReference>
<name>A0A7K0BLT0_9ACTN</name>
<sequence>MGERVLIAEEELPVSGWRALLYPGGEYWWMLYLFSPSGSPEIYSVLKYTAESQLVIGGHRRREQPGWPMGNAGTGRGGRTGWALAYGAVGAEGPPQVRFSHDRVLRHVVREAEPRLLGGAVWLAECAGDYDQVRVDTRRRSVNRLLL</sequence>
<accession>A0A7K0BLT0</accession>
<dbReference type="OrthoDB" id="3483810at2"/>
<protein>
    <submittedName>
        <fullName evidence="1">Uncharacterized protein</fullName>
    </submittedName>
</protein>
<keyword evidence="2" id="KW-1185">Reference proteome</keyword>
<dbReference type="AlphaFoldDB" id="A0A7K0BLT0"/>
<reference evidence="1 2" key="1">
    <citation type="submission" date="2019-10" db="EMBL/GenBank/DDBJ databases">
        <title>Actinomadura rubteroloni sp. nov. and Actinomadura macrotermitis sp. nov., isolated from the gut of fungus growing-termite Macrotermes natalensis.</title>
        <authorList>
            <person name="Benndorf R."/>
            <person name="Martin K."/>
            <person name="Kuefner M."/>
            <person name="De Beer W."/>
            <person name="Kaster A.-K."/>
            <person name="Vollmers J."/>
            <person name="Poulsen M."/>
            <person name="Beemelmanns C."/>
        </authorList>
    </citation>
    <scope>NUCLEOTIDE SEQUENCE [LARGE SCALE GENOMIC DNA]</scope>
    <source>
        <strain evidence="1 2">RB68</strain>
    </source>
</reference>
<evidence type="ECO:0000313" key="1">
    <source>
        <dbReference type="EMBL" id="MQY02111.1"/>
    </source>
</evidence>
<dbReference type="EMBL" id="WEGH01000001">
    <property type="protein sequence ID" value="MQY02111.1"/>
    <property type="molecule type" value="Genomic_DNA"/>
</dbReference>
<evidence type="ECO:0000313" key="2">
    <source>
        <dbReference type="Proteomes" id="UP000487268"/>
    </source>
</evidence>
<comment type="caution">
    <text evidence="1">The sequence shown here is derived from an EMBL/GenBank/DDBJ whole genome shotgun (WGS) entry which is preliminary data.</text>
</comment>